<keyword evidence="4 6" id="KW-1133">Transmembrane helix</keyword>
<protein>
    <submittedName>
        <fullName evidence="7">Uncharacterized protein</fullName>
    </submittedName>
</protein>
<dbReference type="GO" id="GO:0016020">
    <property type="term" value="C:membrane"/>
    <property type="evidence" value="ECO:0007669"/>
    <property type="project" value="UniProtKB-SubCell"/>
</dbReference>
<keyword evidence="9" id="KW-1185">Reference proteome</keyword>
<dbReference type="AlphaFoldDB" id="A0A7J7JD37"/>
<feature type="transmembrane region" description="Helical" evidence="6">
    <location>
        <begin position="58"/>
        <end position="82"/>
    </location>
</feature>
<gene>
    <name evidence="8" type="ORF">EB796_002631</name>
    <name evidence="7" type="ORF">EB796_017520</name>
</gene>
<comment type="caution">
    <text evidence="7">The sequence shown here is derived from an EMBL/GenBank/DDBJ whole genome shotgun (WGS) entry which is preliminary data.</text>
</comment>
<dbReference type="EMBL" id="VXIV02000308">
    <property type="protein sequence ID" value="KAF6039085.1"/>
    <property type="molecule type" value="Genomic_DNA"/>
</dbReference>
<accession>A0A7J7JD37</accession>
<keyword evidence="3 6" id="KW-0812">Transmembrane</keyword>
<dbReference type="InterPro" id="IPR007593">
    <property type="entry name" value="CD225/Dispanin_fam"/>
</dbReference>
<comment type="subcellular location">
    <subcellularLocation>
        <location evidence="1">Membrane</location>
    </subcellularLocation>
</comment>
<evidence type="ECO:0000256" key="2">
    <source>
        <dbReference type="ARBA" id="ARBA00006843"/>
    </source>
</evidence>
<dbReference type="Pfam" id="PF04505">
    <property type="entry name" value="CD225"/>
    <property type="match status" value="1"/>
</dbReference>
<evidence type="ECO:0000256" key="6">
    <source>
        <dbReference type="SAM" id="Phobius"/>
    </source>
</evidence>
<evidence type="ECO:0000313" key="9">
    <source>
        <dbReference type="Proteomes" id="UP000593567"/>
    </source>
</evidence>
<dbReference type="EMBL" id="VXIV02002609">
    <property type="protein sequence ID" value="KAF6024189.1"/>
    <property type="molecule type" value="Genomic_DNA"/>
</dbReference>
<evidence type="ECO:0000256" key="1">
    <source>
        <dbReference type="ARBA" id="ARBA00004370"/>
    </source>
</evidence>
<name>A0A7J7JD37_BUGNE</name>
<feature type="transmembrane region" description="Helical" evidence="6">
    <location>
        <begin position="15"/>
        <end position="37"/>
    </location>
</feature>
<keyword evidence="5 6" id="KW-0472">Membrane</keyword>
<comment type="similarity">
    <text evidence="2">Belongs to the CD225/Dispanin family.</text>
</comment>
<evidence type="ECO:0000313" key="8">
    <source>
        <dbReference type="EMBL" id="KAF6039085.1"/>
    </source>
</evidence>
<reference evidence="7 9" key="1">
    <citation type="submission" date="2019-09" db="EMBL/GenBank/DDBJ databases">
        <authorList>
            <person name="Raiko M."/>
            <person name="Komissarov A."/>
            <person name="Rhodes A."/>
            <person name="Kliver S."/>
            <person name="Lim-Fong G."/>
            <person name="Kwan J."/>
            <person name="O'Brien S.J."/>
            <person name="Lopez J.V."/>
        </authorList>
    </citation>
    <scope>NUCLEOTIDE SEQUENCE [LARGE SCALE GENOMIC DNA]</scope>
    <source>
        <strain evidence="7">Kwan_BN1</strain>
    </source>
</reference>
<sequence length="87" mass="9838">MELCNRVQAHGVRTYPMLAVLSVFICCPLTGMLAALLTLRAENSFYKQKYMVAQKEALVARVCLLLSYIVGVVLYIIFIALYRTFLS</sequence>
<evidence type="ECO:0000313" key="7">
    <source>
        <dbReference type="EMBL" id="KAF6024189.1"/>
    </source>
</evidence>
<reference evidence="7 9" key="2">
    <citation type="submission" date="2020-06" db="EMBL/GenBank/DDBJ databases">
        <title>Draft genome of Bugula neritina, a colonial animal packing powerful symbionts and potential medicines.</title>
        <authorList>
            <person name="Rayko M."/>
        </authorList>
    </citation>
    <scope>NUCLEOTIDE SEQUENCE [LARGE SCALE GENOMIC DNA]</scope>
    <source>
        <strain evidence="7">Kwan_BN1</strain>
    </source>
</reference>
<dbReference type="Proteomes" id="UP000593567">
    <property type="component" value="Unassembled WGS sequence"/>
</dbReference>
<evidence type="ECO:0000256" key="3">
    <source>
        <dbReference type="ARBA" id="ARBA00022692"/>
    </source>
</evidence>
<evidence type="ECO:0000256" key="4">
    <source>
        <dbReference type="ARBA" id="ARBA00022989"/>
    </source>
</evidence>
<evidence type="ECO:0000256" key="5">
    <source>
        <dbReference type="ARBA" id="ARBA00023136"/>
    </source>
</evidence>
<organism evidence="7 9">
    <name type="scientific">Bugula neritina</name>
    <name type="common">Brown bryozoan</name>
    <name type="synonym">Sertularia neritina</name>
    <dbReference type="NCBI Taxonomy" id="10212"/>
    <lineage>
        <taxon>Eukaryota</taxon>
        <taxon>Metazoa</taxon>
        <taxon>Spiralia</taxon>
        <taxon>Lophotrochozoa</taxon>
        <taxon>Bryozoa</taxon>
        <taxon>Gymnolaemata</taxon>
        <taxon>Cheilostomatida</taxon>
        <taxon>Flustrina</taxon>
        <taxon>Buguloidea</taxon>
        <taxon>Bugulidae</taxon>
        <taxon>Bugula</taxon>
    </lineage>
</organism>
<proteinExistence type="inferred from homology"/>